<dbReference type="Proteomes" id="UP000094969">
    <property type="component" value="Chromosome"/>
</dbReference>
<dbReference type="RefSeq" id="WP_069690953.1">
    <property type="nucleotide sequence ID" value="NZ_CP017147.1"/>
</dbReference>
<reference evidence="1 2" key="1">
    <citation type="journal article" date="2015" name="Antonie Van Leeuwenhoek">
        <title>Bosea vaviloviae sp. nov., a new species of slow-growing rhizobia isolated from nodules of the relict species Vavilovia formosa (Stev.) Fed.</title>
        <authorList>
            <person name="Safronova V.I."/>
            <person name="Kuznetsova I.G."/>
            <person name="Sazanova A.L."/>
            <person name="Kimeklis A.K."/>
            <person name="Belimov A.A."/>
            <person name="Andronov E.E."/>
            <person name="Pinaev A.G."/>
            <person name="Chizhevskaya E.P."/>
            <person name="Pukhaev A.R."/>
            <person name="Popov K.P."/>
            <person name="Willems A."/>
            <person name="Tikhonovich I.A."/>
        </authorList>
    </citation>
    <scope>NUCLEOTIDE SEQUENCE [LARGE SCALE GENOMIC DNA]</scope>
    <source>
        <strain evidence="1 2">Vaf18</strain>
    </source>
</reference>
<evidence type="ECO:0000313" key="2">
    <source>
        <dbReference type="Proteomes" id="UP000094969"/>
    </source>
</evidence>
<keyword evidence="2" id="KW-1185">Reference proteome</keyword>
<dbReference type="OrthoDB" id="5770315at2"/>
<organism evidence="1 2">
    <name type="scientific">Bosea vaviloviae</name>
    <dbReference type="NCBI Taxonomy" id="1526658"/>
    <lineage>
        <taxon>Bacteria</taxon>
        <taxon>Pseudomonadati</taxon>
        <taxon>Pseudomonadota</taxon>
        <taxon>Alphaproteobacteria</taxon>
        <taxon>Hyphomicrobiales</taxon>
        <taxon>Boseaceae</taxon>
        <taxon>Bosea</taxon>
    </lineage>
</organism>
<gene>
    <name evidence="1" type="ORF">BHK69_15930</name>
</gene>
<dbReference type="KEGG" id="bvv:BHK69_15930"/>
<sequence>MKLGWQPRKWLEKKAKRGRKGYPVGTIAFYGPDDRRATKVAVSVVPGPERDPSELRRWFADLGDVRTDETVLREIATFLRGHEVRSVVMADGILGCPHEEGIDYANGGTCPHCPYWAGRDRWAGQLESR</sequence>
<proteinExistence type="predicted"/>
<dbReference type="AlphaFoldDB" id="A0A1D7U321"/>
<evidence type="ECO:0000313" key="1">
    <source>
        <dbReference type="EMBL" id="AOO81742.1"/>
    </source>
</evidence>
<protein>
    <submittedName>
        <fullName evidence="1">Uncharacterized protein</fullName>
    </submittedName>
</protein>
<accession>A0A1D7U321</accession>
<name>A0A1D7U321_9HYPH</name>
<dbReference type="EMBL" id="CP017147">
    <property type="protein sequence ID" value="AOO81742.1"/>
    <property type="molecule type" value="Genomic_DNA"/>
</dbReference>